<accession>A0A5M5P7I6</accession>
<dbReference type="AlphaFoldDB" id="A0A5M5P7I6"/>
<evidence type="ECO:0000256" key="2">
    <source>
        <dbReference type="ARBA" id="ARBA00012662"/>
    </source>
</evidence>
<dbReference type="FunFam" id="3.20.20.80:FF:000052">
    <property type="entry name" value="Putative alpha-L-fucosidase 1"/>
    <property type="match status" value="1"/>
</dbReference>
<dbReference type="GO" id="GO:0004560">
    <property type="term" value="F:alpha-L-fucosidase activity"/>
    <property type="evidence" value="ECO:0007669"/>
    <property type="project" value="InterPro"/>
</dbReference>
<protein>
    <recommendedName>
        <fullName evidence="2">alpha-L-fucosidase</fullName>
        <ecNumber evidence="2">3.2.1.51</ecNumber>
    </recommendedName>
</protein>
<gene>
    <name evidence="8" type="ORF">F3B44_03830</name>
</gene>
<dbReference type="Gene3D" id="2.60.120.260">
    <property type="entry name" value="Galactose-binding domain-like"/>
    <property type="match status" value="2"/>
</dbReference>
<dbReference type="GO" id="GO:0005764">
    <property type="term" value="C:lysosome"/>
    <property type="evidence" value="ECO:0007669"/>
    <property type="project" value="TreeGrafter"/>
</dbReference>
<evidence type="ECO:0000259" key="7">
    <source>
        <dbReference type="PROSITE" id="PS50022"/>
    </source>
</evidence>
<dbReference type="EC" id="3.2.1.51" evidence="2"/>
<comment type="caution">
    <text evidence="8">The sequence shown here is derived from an EMBL/GenBank/DDBJ whole genome shotgun (WGS) entry which is preliminary data.</text>
</comment>
<evidence type="ECO:0000256" key="3">
    <source>
        <dbReference type="ARBA" id="ARBA00022729"/>
    </source>
</evidence>
<evidence type="ECO:0000256" key="6">
    <source>
        <dbReference type="SAM" id="SignalP"/>
    </source>
</evidence>
<dbReference type="InterPro" id="IPR057739">
    <property type="entry name" value="Glyco_hydro_29_N"/>
</dbReference>
<dbReference type="Pfam" id="PF01120">
    <property type="entry name" value="Alpha_L_fucos"/>
    <property type="match status" value="1"/>
</dbReference>
<dbReference type="Pfam" id="PF00754">
    <property type="entry name" value="F5_F8_type_C"/>
    <property type="match status" value="1"/>
</dbReference>
<dbReference type="PROSITE" id="PS50022">
    <property type="entry name" value="FA58C_3"/>
    <property type="match status" value="1"/>
</dbReference>
<name>A0A5M5P7I6_BACFG</name>
<dbReference type="PANTHER" id="PTHR10030">
    <property type="entry name" value="ALPHA-L-FUCOSIDASE"/>
    <property type="match status" value="1"/>
</dbReference>
<dbReference type="InterPro" id="IPR017853">
    <property type="entry name" value="GH"/>
</dbReference>
<feature type="domain" description="F5/8 type C" evidence="7">
    <location>
        <begin position="455"/>
        <end position="601"/>
    </location>
</feature>
<evidence type="ECO:0000256" key="5">
    <source>
        <dbReference type="ARBA" id="ARBA00023295"/>
    </source>
</evidence>
<dbReference type="GO" id="GO:0006004">
    <property type="term" value="P:fucose metabolic process"/>
    <property type="evidence" value="ECO:0007669"/>
    <property type="project" value="TreeGrafter"/>
</dbReference>
<keyword evidence="3 6" id="KW-0732">Signal</keyword>
<dbReference type="Proteomes" id="UP000479773">
    <property type="component" value="Unassembled WGS sequence"/>
</dbReference>
<dbReference type="Gene3D" id="3.20.20.80">
    <property type="entry name" value="Glycosidases"/>
    <property type="match status" value="1"/>
</dbReference>
<evidence type="ECO:0000313" key="8">
    <source>
        <dbReference type="EMBL" id="KAA4755747.1"/>
    </source>
</evidence>
<dbReference type="PANTHER" id="PTHR10030:SF37">
    <property type="entry name" value="ALPHA-L-FUCOSIDASE-RELATED"/>
    <property type="match status" value="1"/>
</dbReference>
<feature type="chain" id="PRO_5030133933" description="alpha-L-fucosidase" evidence="6">
    <location>
        <begin position="21"/>
        <end position="605"/>
    </location>
</feature>
<dbReference type="InterPro" id="IPR008979">
    <property type="entry name" value="Galactose-bd-like_sf"/>
</dbReference>
<dbReference type="GO" id="GO:0016139">
    <property type="term" value="P:glycoside catabolic process"/>
    <property type="evidence" value="ECO:0007669"/>
    <property type="project" value="TreeGrafter"/>
</dbReference>
<organism evidence="8 9">
    <name type="scientific">Bacteroides fragilis</name>
    <dbReference type="NCBI Taxonomy" id="817"/>
    <lineage>
        <taxon>Bacteria</taxon>
        <taxon>Pseudomonadati</taxon>
        <taxon>Bacteroidota</taxon>
        <taxon>Bacteroidia</taxon>
        <taxon>Bacteroidales</taxon>
        <taxon>Bacteroidaceae</taxon>
        <taxon>Bacteroides</taxon>
    </lineage>
</organism>
<keyword evidence="5" id="KW-0326">Glycosidase</keyword>
<dbReference type="EMBL" id="VWEQ01000002">
    <property type="protein sequence ID" value="KAA4755747.1"/>
    <property type="molecule type" value="Genomic_DNA"/>
</dbReference>
<dbReference type="SMART" id="SM00812">
    <property type="entry name" value="Alpha_L_fucos"/>
    <property type="match status" value="1"/>
</dbReference>
<evidence type="ECO:0000256" key="1">
    <source>
        <dbReference type="ARBA" id="ARBA00007951"/>
    </source>
</evidence>
<keyword evidence="4" id="KW-0378">Hydrolase</keyword>
<sequence>MKKLILSTALLAAICTAGQAQEKNDYYVKHVEFPQGATLEQKVDMAARLVPTPQQLEWQQMELTAFLHFGINTFTGREWGDGKENPALFNPTDFDAEQWVRSLKEAGFKMAILTAKHHDGFCLWPTKTTGHSVAASPWKDEKGDVVRELRDACDKYGIKFGVYLSPWDRNASCYGDSPKYNEFFIEQLTELLTDYGEVHEVWFDGANGEGPNGKKQEYDWTAILSTIRRLQPRAVTAIMGDDVRWVGNERGLGRETEWSATVLTPGTYARCEEQNKALGVKATSKDLGGRDMLVNAKELFWYPSEVDVSIRPGWFYHQQEDNQVKSLKHLADIYFKSVGYNSVLLLNIPPDQRGRISDADVNRLKEFADYRKEIFADNRVKGGLKAWTARPGDTRVYQLKPKSEINVVMLREDISKGQRMEAFTVEALTADGWKEIAKGTTVGYKRLIRIPAVEARQLRVKVDACRLAANISEVAAYYARPLEESAAKENWNDLPRTAWKQVTAAPLVIDLGKAVDMTGFVYAPANAEAKPTMAFRYKFYISTNGRDWKEVPTTGEFSNIMHNPVPQTVSFGNKVSAHYIKLDATTPDATPARVDLKEIGIRLQK</sequence>
<dbReference type="InterPro" id="IPR000933">
    <property type="entry name" value="Glyco_hydro_29"/>
</dbReference>
<dbReference type="InterPro" id="IPR000421">
    <property type="entry name" value="FA58C"/>
</dbReference>
<evidence type="ECO:0000313" key="9">
    <source>
        <dbReference type="Proteomes" id="UP000479773"/>
    </source>
</evidence>
<dbReference type="SUPFAM" id="SSF51445">
    <property type="entry name" value="(Trans)glycosidases"/>
    <property type="match status" value="1"/>
</dbReference>
<comment type="similarity">
    <text evidence="1">Belongs to the glycosyl hydrolase 29 family.</text>
</comment>
<proteinExistence type="inferred from homology"/>
<evidence type="ECO:0000256" key="4">
    <source>
        <dbReference type="ARBA" id="ARBA00022801"/>
    </source>
</evidence>
<reference evidence="8 9" key="1">
    <citation type="journal article" date="2019" name="Nat. Med.">
        <title>A library of human gut bacterial isolates paired with longitudinal multiomics data enables mechanistic microbiome research.</title>
        <authorList>
            <person name="Poyet M."/>
            <person name="Groussin M."/>
            <person name="Gibbons S.M."/>
            <person name="Avila-Pacheco J."/>
            <person name="Jiang X."/>
            <person name="Kearney S.M."/>
            <person name="Perrotta A.R."/>
            <person name="Berdy B."/>
            <person name="Zhao S."/>
            <person name="Lieberman T.D."/>
            <person name="Swanson P.K."/>
            <person name="Smith M."/>
            <person name="Roesemann S."/>
            <person name="Alexander J.E."/>
            <person name="Rich S.A."/>
            <person name="Livny J."/>
            <person name="Vlamakis H."/>
            <person name="Clish C."/>
            <person name="Bullock K."/>
            <person name="Deik A."/>
            <person name="Scott J."/>
            <person name="Pierce K.A."/>
            <person name="Xavier R.J."/>
            <person name="Alm E.J."/>
        </authorList>
    </citation>
    <scope>NUCLEOTIDE SEQUENCE [LARGE SCALE GENOMIC DNA]</scope>
    <source>
        <strain evidence="8 9">BIOML-A106</strain>
    </source>
</reference>
<dbReference type="SUPFAM" id="SSF49785">
    <property type="entry name" value="Galactose-binding domain-like"/>
    <property type="match status" value="1"/>
</dbReference>
<feature type="signal peptide" evidence="6">
    <location>
        <begin position="1"/>
        <end position="20"/>
    </location>
</feature>